<accession>A0ABR4GK87</accession>
<proteinExistence type="predicted"/>
<evidence type="ECO:0000313" key="2">
    <source>
        <dbReference type="Proteomes" id="UP001610563"/>
    </source>
</evidence>
<dbReference type="Proteomes" id="UP001610563">
    <property type="component" value="Unassembled WGS sequence"/>
</dbReference>
<reference evidence="1 2" key="1">
    <citation type="submission" date="2024-07" db="EMBL/GenBank/DDBJ databases">
        <title>Section-level genome sequencing and comparative genomics of Aspergillus sections Usti and Cavernicolus.</title>
        <authorList>
            <consortium name="Lawrence Berkeley National Laboratory"/>
            <person name="Nybo J.L."/>
            <person name="Vesth T.C."/>
            <person name="Theobald S."/>
            <person name="Frisvad J.C."/>
            <person name="Larsen T.O."/>
            <person name="Kjaerboelling I."/>
            <person name="Rothschild-Mancinelli K."/>
            <person name="Lyhne E.K."/>
            <person name="Kogle M.E."/>
            <person name="Barry K."/>
            <person name="Clum A."/>
            <person name="Na H."/>
            <person name="Ledsgaard L."/>
            <person name="Lin J."/>
            <person name="Lipzen A."/>
            <person name="Kuo A."/>
            <person name="Riley R."/>
            <person name="Mondo S."/>
            <person name="Labutti K."/>
            <person name="Haridas S."/>
            <person name="Pangalinan J."/>
            <person name="Salamov A.A."/>
            <person name="Simmons B.A."/>
            <person name="Magnuson J.K."/>
            <person name="Chen J."/>
            <person name="Drula E."/>
            <person name="Henrissat B."/>
            <person name="Wiebenga A."/>
            <person name="Lubbers R.J."/>
            <person name="Gomes A.C."/>
            <person name="Makela M.R."/>
            <person name="Stajich J."/>
            <person name="Grigoriev I.V."/>
            <person name="Mortensen U.H."/>
            <person name="De Vries R.P."/>
            <person name="Baker S.E."/>
            <person name="Andersen M.R."/>
        </authorList>
    </citation>
    <scope>NUCLEOTIDE SEQUENCE [LARGE SCALE GENOMIC DNA]</scope>
    <source>
        <strain evidence="1 2">CBS 209.92</strain>
    </source>
</reference>
<organism evidence="1 2">
    <name type="scientific">Aspergillus keveii</name>
    <dbReference type="NCBI Taxonomy" id="714993"/>
    <lineage>
        <taxon>Eukaryota</taxon>
        <taxon>Fungi</taxon>
        <taxon>Dikarya</taxon>
        <taxon>Ascomycota</taxon>
        <taxon>Pezizomycotina</taxon>
        <taxon>Eurotiomycetes</taxon>
        <taxon>Eurotiomycetidae</taxon>
        <taxon>Eurotiales</taxon>
        <taxon>Aspergillaceae</taxon>
        <taxon>Aspergillus</taxon>
        <taxon>Aspergillus subgen. Nidulantes</taxon>
    </lineage>
</organism>
<name>A0ABR4GK87_9EURO</name>
<gene>
    <name evidence="1" type="ORF">BJX66DRAFT_294452</name>
</gene>
<evidence type="ECO:0000313" key="1">
    <source>
        <dbReference type="EMBL" id="KAL2798930.1"/>
    </source>
</evidence>
<sequence length="131" mass="14707">MGGCDLESRMLVPGRQSHVWKARCWECRTCTFLNNLFKGELGKETPSFFETPTGHSPAAPGCLPRFGGFSSLCFPRRSLFFFFSLTSFLLSHAPPAMSLLLAWVWCRDEGAYSRLPLTYRGTDTDIRIASS</sequence>
<comment type="caution">
    <text evidence="1">The sequence shown here is derived from an EMBL/GenBank/DDBJ whole genome shotgun (WGS) entry which is preliminary data.</text>
</comment>
<protein>
    <submittedName>
        <fullName evidence="1">Uncharacterized protein</fullName>
    </submittedName>
</protein>
<dbReference type="EMBL" id="JBFTWV010000010">
    <property type="protein sequence ID" value="KAL2798930.1"/>
    <property type="molecule type" value="Genomic_DNA"/>
</dbReference>
<keyword evidence="2" id="KW-1185">Reference proteome</keyword>